<evidence type="ECO:0000313" key="1">
    <source>
        <dbReference type="EMBL" id="KAI4863270.1"/>
    </source>
</evidence>
<organism evidence="1 2">
    <name type="scientific">Hypoxylon rubiginosum</name>
    <dbReference type="NCBI Taxonomy" id="110542"/>
    <lineage>
        <taxon>Eukaryota</taxon>
        <taxon>Fungi</taxon>
        <taxon>Dikarya</taxon>
        <taxon>Ascomycota</taxon>
        <taxon>Pezizomycotina</taxon>
        <taxon>Sordariomycetes</taxon>
        <taxon>Xylariomycetidae</taxon>
        <taxon>Xylariales</taxon>
        <taxon>Hypoxylaceae</taxon>
        <taxon>Hypoxylon</taxon>
    </lineage>
</organism>
<dbReference type="EMBL" id="MU393507">
    <property type="protein sequence ID" value="KAI4863270.1"/>
    <property type="molecule type" value="Genomic_DNA"/>
</dbReference>
<protein>
    <submittedName>
        <fullName evidence="1">Uncharacterized protein</fullName>
    </submittedName>
</protein>
<evidence type="ECO:0000313" key="2">
    <source>
        <dbReference type="Proteomes" id="UP001497700"/>
    </source>
</evidence>
<reference evidence="1 2" key="1">
    <citation type="journal article" date="2022" name="New Phytol.">
        <title>Ecological generalism drives hyperdiversity of secondary metabolite gene clusters in xylarialean endophytes.</title>
        <authorList>
            <person name="Franco M.E.E."/>
            <person name="Wisecaver J.H."/>
            <person name="Arnold A.E."/>
            <person name="Ju Y.M."/>
            <person name="Slot J.C."/>
            <person name="Ahrendt S."/>
            <person name="Moore L.P."/>
            <person name="Eastman K.E."/>
            <person name="Scott K."/>
            <person name="Konkel Z."/>
            <person name="Mondo S.J."/>
            <person name="Kuo A."/>
            <person name="Hayes R.D."/>
            <person name="Haridas S."/>
            <person name="Andreopoulos B."/>
            <person name="Riley R."/>
            <person name="LaButti K."/>
            <person name="Pangilinan J."/>
            <person name="Lipzen A."/>
            <person name="Amirebrahimi M."/>
            <person name="Yan J."/>
            <person name="Adam C."/>
            <person name="Keymanesh K."/>
            <person name="Ng V."/>
            <person name="Louie K."/>
            <person name="Northen T."/>
            <person name="Drula E."/>
            <person name="Henrissat B."/>
            <person name="Hsieh H.M."/>
            <person name="Youens-Clark K."/>
            <person name="Lutzoni F."/>
            <person name="Miadlikowska J."/>
            <person name="Eastwood D.C."/>
            <person name="Hamelin R.C."/>
            <person name="Grigoriev I.V."/>
            <person name="U'Ren J.M."/>
        </authorList>
    </citation>
    <scope>NUCLEOTIDE SEQUENCE [LARGE SCALE GENOMIC DNA]</scope>
    <source>
        <strain evidence="1 2">CBS 119005</strain>
    </source>
</reference>
<proteinExistence type="predicted"/>
<comment type="caution">
    <text evidence="1">The sequence shown here is derived from an EMBL/GenBank/DDBJ whole genome shotgun (WGS) entry which is preliminary data.</text>
</comment>
<dbReference type="Proteomes" id="UP001497700">
    <property type="component" value="Unassembled WGS sequence"/>
</dbReference>
<accession>A0ACB9YX44</accession>
<keyword evidence="2" id="KW-1185">Reference proteome</keyword>
<name>A0ACB9YX44_9PEZI</name>
<gene>
    <name evidence="1" type="ORF">F4820DRAFT_450133</name>
</gene>
<sequence>MRQTARFGRMDGMAPLFKGMTPTHYCEIVTQALGGYVILKDLLGFLVHPDIPTRATDLKVADVATGNGIWIHHDVARNKPTAEFHGFDISLDQVGPKPWLPANISMHAWDIFQEPPARFMGYFDVVHVRLITVVVRNNDPQPVLANLTKLLKPGGYLQWDEVDTIGSSTKVVSGRAGENLDELFAQLKGRDTWKYHLAQIMEENGYAGSQLYTYEYGLRMARIWSDV</sequence>